<accession>A0ABS4G224</accession>
<evidence type="ECO:0000256" key="3">
    <source>
        <dbReference type="ARBA" id="ARBA00023136"/>
    </source>
</evidence>
<keyword evidence="7" id="KW-1185">Reference proteome</keyword>
<evidence type="ECO:0000259" key="4">
    <source>
        <dbReference type="Pfam" id="PF00905"/>
    </source>
</evidence>
<dbReference type="InterPro" id="IPR005311">
    <property type="entry name" value="PBP_dimer"/>
</dbReference>
<comment type="subcellular location">
    <subcellularLocation>
        <location evidence="1">Membrane</location>
    </subcellularLocation>
</comment>
<evidence type="ECO:0000256" key="1">
    <source>
        <dbReference type="ARBA" id="ARBA00004370"/>
    </source>
</evidence>
<dbReference type="Gene3D" id="3.90.1310.10">
    <property type="entry name" value="Penicillin-binding protein 2a (Domain 2)"/>
    <property type="match status" value="1"/>
</dbReference>
<dbReference type="RefSeq" id="WP_209458820.1">
    <property type="nucleotide sequence ID" value="NZ_JAGGKC010000006.1"/>
</dbReference>
<feature type="domain" description="Penicillin-binding protein transpeptidase" evidence="4">
    <location>
        <begin position="251"/>
        <end position="567"/>
    </location>
</feature>
<evidence type="ECO:0000256" key="2">
    <source>
        <dbReference type="ARBA" id="ARBA00007171"/>
    </source>
</evidence>
<dbReference type="InterPro" id="IPR036138">
    <property type="entry name" value="PBP_dimer_sf"/>
</dbReference>
<dbReference type="InterPro" id="IPR001460">
    <property type="entry name" value="PCN-bd_Tpept"/>
</dbReference>
<dbReference type="Proteomes" id="UP001519271">
    <property type="component" value="Unassembled WGS sequence"/>
</dbReference>
<dbReference type="PANTHER" id="PTHR30627:SF1">
    <property type="entry name" value="PEPTIDOGLYCAN D,D-TRANSPEPTIDASE FTSI"/>
    <property type="match status" value="1"/>
</dbReference>
<dbReference type="EMBL" id="JAGGKC010000006">
    <property type="protein sequence ID" value="MBP1918596.1"/>
    <property type="molecule type" value="Genomic_DNA"/>
</dbReference>
<evidence type="ECO:0000313" key="6">
    <source>
        <dbReference type="EMBL" id="MBP1918596.1"/>
    </source>
</evidence>
<dbReference type="SUPFAM" id="SSF56601">
    <property type="entry name" value="beta-lactamase/transpeptidase-like"/>
    <property type="match status" value="1"/>
</dbReference>
<name>A0ABS4G224_9CLOT</name>
<dbReference type="Pfam" id="PF03717">
    <property type="entry name" value="PBP_dimer"/>
    <property type="match status" value="1"/>
</dbReference>
<dbReference type="InterPro" id="IPR050515">
    <property type="entry name" value="Beta-lactam/transpept"/>
</dbReference>
<feature type="domain" description="Penicillin-binding protein dimerisation" evidence="5">
    <location>
        <begin position="50"/>
        <end position="201"/>
    </location>
</feature>
<dbReference type="Gene3D" id="3.40.710.10">
    <property type="entry name" value="DD-peptidase/beta-lactamase superfamily"/>
    <property type="match status" value="1"/>
</dbReference>
<gene>
    <name evidence="6" type="ORF">J2Z34_001072</name>
</gene>
<dbReference type="Gene3D" id="3.30.450.330">
    <property type="match status" value="1"/>
</dbReference>
<dbReference type="Pfam" id="PF00905">
    <property type="entry name" value="Transpeptidase"/>
    <property type="match status" value="1"/>
</dbReference>
<dbReference type="InterPro" id="IPR012338">
    <property type="entry name" value="Beta-lactam/transpept-like"/>
</dbReference>
<protein>
    <submittedName>
        <fullName evidence="6">Stage V sporulation protein D (Sporulation-specific penicillin-binding protein)</fullName>
    </submittedName>
</protein>
<reference evidence="6 7" key="1">
    <citation type="submission" date="2021-03" db="EMBL/GenBank/DDBJ databases">
        <title>Genomic Encyclopedia of Type Strains, Phase IV (KMG-IV): sequencing the most valuable type-strain genomes for metagenomic binning, comparative biology and taxonomic classification.</title>
        <authorList>
            <person name="Goeker M."/>
        </authorList>
    </citation>
    <scope>NUCLEOTIDE SEQUENCE [LARGE SCALE GENOMIC DNA]</scope>
    <source>
        <strain evidence="6 7">DSM 6139</strain>
    </source>
</reference>
<proteinExistence type="inferred from homology"/>
<comment type="similarity">
    <text evidence="2">Belongs to the transpeptidase family.</text>
</comment>
<sequence>MNSKRRLTILAGLSAMVFMLLAGRLVYVMAISRDEIYEKAMGQIVREVTVPAARGDLLDRNGSVIAASADAYRLDIDLKTFRRTLEAKERTAEYYAVPLASLLGETVEDILAIMNKTTSSSLVKRKMEKAQADTVRAWMNEAGTNFLILGYDSIRYYPNGPFLSHVIGTVGNDGDGTMGIEYLYNDLLRGVDGIKISEIDGKKQDLPYTEVVATPAVDGSDLVLTIDEKIQYAVENIAAETMESTKAKAVTIIVSDPKTGEILGMANLPEFDPTDPQLGLTSEEFSAVTRNRAVNDTYEPGSTLKMITMAAALSEGKVSLSDTFFCKGYTYVNGVKIRCAKHEGHGLQTLEEVFQNSCNPGVIEIAQRVGIKTLNEYIAKFHLGEKTGIDLPGEAKGIIKKTDDVTPLDLATISIGQTDTATPIQILGTLNTIANGGYYTTLHLVKETVPKNGAGERLDPVPYVEKRGEMVIEQDVNAELMKMLELVVEKGSGKNARIEGVRVIGKTGTAEKLDPSTGKYSEEDFIASFVGAAPADDPKISVYVAVDSPKDVVTGGAVAAPVAKKVFLEIMKHMDLSSDGN</sequence>
<dbReference type="PANTHER" id="PTHR30627">
    <property type="entry name" value="PEPTIDOGLYCAN D,D-TRANSPEPTIDASE"/>
    <property type="match status" value="1"/>
</dbReference>
<dbReference type="SUPFAM" id="SSF56519">
    <property type="entry name" value="Penicillin binding protein dimerisation domain"/>
    <property type="match status" value="1"/>
</dbReference>
<keyword evidence="3" id="KW-0472">Membrane</keyword>
<comment type="caution">
    <text evidence="6">The sequence shown here is derived from an EMBL/GenBank/DDBJ whole genome shotgun (WGS) entry which is preliminary data.</text>
</comment>
<evidence type="ECO:0000313" key="7">
    <source>
        <dbReference type="Proteomes" id="UP001519271"/>
    </source>
</evidence>
<organism evidence="6 7">
    <name type="scientific">Youngiibacter multivorans</name>
    <dbReference type="NCBI Taxonomy" id="937251"/>
    <lineage>
        <taxon>Bacteria</taxon>
        <taxon>Bacillati</taxon>
        <taxon>Bacillota</taxon>
        <taxon>Clostridia</taxon>
        <taxon>Eubacteriales</taxon>
        <taxon>Clostridiaceae</taxon>
        <taxon>Youngiibacter</taxon>
    </lineage>
</organism>
<evidence type="ECO:0000259" key="5">
    <source>
        <dbReference type="Pfam" id="PF03717"/>
    </source>
</evidence>